<accession>A0AAV2ZDJ4</accession>
<dbReference type="Pfam" id="PF20434">
    <property type="entry name" value="BD-FAE"/>
    <property type="match status" value="1"/>
</dbReference>
<dbReference type="EMBL" id="DAKRPA010000009">
    <property type="protein sequence ID" value="DBA04341.1"/>
    <property type="molecule type" value="Genomic_DNA"/>
</dbReference>
<protein>
    <recommendedName>
        <fullName evidence="3">BD-FAE-like domain-containing protein</fullName>
    </recommendedName>
</protein>
<feature type="domain" description="BD-FAE-like" evidence="3">
    <location>
        <begin position="58"/>
        <end position="128"/>
    </location>
</feature>
<organism evidence="4 5">
    <name type="scientific">Lagenidium giganteum</name>
    <dbReference type="NCBI Taxonomy" id="4803"/>
    <lineage>
        <taxon>Eukaryota</taxon>
        <taxon>Sar</taxon>
        <taxon>Stramenopiles</taxon>
        <taxon>Oomycota</taxon>
        <taxon>Peronosporomycetes</taxon>
        <taxon>Pythiales</taxon>
        <taxon>Pythiaceae</taxon>
    </lineage>
</organism>
<keyword evidence="2" id="KW-0732">Signal</keyword>
<sequence>MLLRTLMHTLAAQLASVAECFICFIKPTIAARVVRLLVWKDHQAKADLAYGDHPRHRMDLYGVQTDSKQPPRPVLVFVHGGAWAFGHKWQYGLVGEFLSKHGLLVAMINYRTFPAGTVLDMVQDVEDAEHTCALALARAVRFDDANEPEARSITWTVGADSEVASDMRSQIRAFIGMSGPYDIEEQYLFEIERGIYQISPLKPANQGKQCFRQHSPTTIVAHAAAAAAGNTDLQLMGPAVFTSKWDLMQAVPRSSSLKFVDALRQAQVYAEFLKIEKCTHEDVLFVLMAEANHVHDEFLALIHRVIQSETEGSTNW</sequence>
<reference evidence="4" key="2">
    <citation type="journal article" date="2023" name="Microbiol Resour">
        <title>Decontamination and Annotation of the Draft Genome Sequence of the Oomycete Lagenidium giganteum ARSEF 373.</title>
        <authorList>
            <person name="Morgan W.R."/>
            <person name="Tartar A."/>
        </authorList>
    </citation>
    <scope>NUCLEOTIDE SEQUENCE</scope>
    <source>
        <strain evidence="4">ARSEF 373</strain>
    </source>
</reference>
<dbReference type="Gene3D" id="3.40.50.1820">
    <property type="entry name" value="alpha/beta hydrolase"/>
    <property type="match status" value="2"/>
</dbReference>
<dbReference type="Proteomes" id="UP001146120">
    <property type="component" value="Unassembled WGS sequence"/>
</dbReference>
<proteinExistence type="predicted"/>
<comment type="caution">
    <text evidence="4">The sequence shown here is derived from an EMBL/GenBank/DDBJ whole genome shotgun (WGS) entry which is preliminary data.</text>
</comment>
<name>A0AAV2ZDJ4_9STRA</name>
<evidence type="ECO:0000313" key="4">
    <source>
        <dbReference type="EMBL" id="DBA04341.1"/>
    </source>
</evidence>
<dbReference type="InterPro" id="IPR029058">
    <property type="entry name" value="AB_hydrolase_fold"/>
</dbReference>
<dbReference type="InterPro" id="IPR049492">
    <property type="entry name" value="BD-FAE-like_dom"/>
</dbReference>
<keyword evidence="1" id="KW-0378">Hydrolase</keyword>
<dbReference type="PANTHER" id="PTHR48081:SF33">
    <property type="entry name" value="KYNURENINE FORMAMIDASE"/>
    <property type="match status" value="1"/>
</dbReference>
<keyword evidence="5" id="KW-1185">Reference proteome</keyword>
<evidence type="ECO:0000256" key="2">
    <source>
        <dbReference type="SAM" id="SignalP"/>
    </source>
</evidence>
<evidence type="ECO:0000256" key="1">
    <source>
        <dbReference type="ARBA" id="ARBA00022801"/>
    </source>
</evidence>
<feature type="signal peptide" evidence="2">
    <location>
        <begin position="1"/>
        <end position="30"/>
    </location>
</feature>
<feature type="chain" id="PRO_5043573355" description="BD-FAE-like domain-containing protein" evidence="2">
    <location>
        <begin position="31"/>
        <end position="316"/>
    </location>
</feature>
<reference evidence="4" key="1">
    <citation type="submission" date="2022-11" db="EMBL/GenBank/DDBJ databases">
        <authorList>
            <person name="Morgan W.R."/>
            <person name="Tartar A."/>
        </authorList>
    </citation>
    <scope>NUCLEOTIDE SEQUENCE</scope>
    <source>
        <strain evidence="4">ARSEF 373</strain>
    </source>
</reference>
<dbReference type="PANTHER" id="PTHR48081">
    <property type="entry name" value="AB HYDROLASE SUPERFAMILY PROTEIN C4A8.06C"/>
    <property type="match status" value="1"/>
</dbReference>
<dbReference type="InterPro" id="IPR050300">
    <property type="entry name" value="GDXG_lipolytic_enzyme"/>
</dbReference>
<evidence type="ECO:0000259" key="3">
    <source>
        <dbReference type="Pfam" id="PF20434"/>
    </source>
</evidence>
<dbReference type="SUPFAM" id="SSF53474">
    <property type="entry name" value="alpha/beta-Hydrolases"/>
    <property type="match status" value="1"/>
</dbReference>
<gene>
    <name evidence="4" type="ORF">N0F65_002103</name>
</gene>
<dbReference type="AlphaFoldDB" id="A0AAV2ZDJ4"/>
<evidence type="ECO:0000313" key="5">
    <source>
        <dbReference type="Proteomes" id="UP001146120"/>
    </source>
</evidence>
<dbReference type="GO" id="GO:0016787">
    <property type="term" value="F:hydrolase activity"/>
    <property type="evidence" value="ECO:0007669"/>
    <property type="project" value="UniProtKB-KW"/>
</dbReference>